<evidence type="ECO:0000256" key="1">
    <source>
        <dbReference type="ARBA" id="ARBA00023004"/>
    </source>
</evidence>
<protein>
    <submittedName>
        <fullName evidence="5">DUF521 domain-containing protein</fullName>
    </submittedName>
</protein>
<dbReference type="Pfam" id="PF01989">
    <property type="entry name" value="AcnX_swivel_put"/>
    <property type="match status" value="1"/>
</dbReference>
<dbReference type="Proteomes" id="UP000464787">
    <property type="component" value="Chromosome"/>
</dbReference>
<dbReference type="InterPro" id="IPR012047">
    <property type="entry name" value="AcnX"/>
</dbReference>
<evidence type="ECO:0000313" key="6">
    <source>
        <dbReference type="Proteomes" id="UP000464787"/>
    </source>
</evidence>
<evidence type="ECO:0000313" key="5">
    <source>
        <dbReference type="EMBL" id="QHJ01521.1"/>
    </source>
</evidence>
<accession>A0A857JBZ4</accession>
<name>A0A857JBZ4_9BURK</name>
<evidence type="ECO:0000259" key="4">
    <source>
        <dbReference type="Pfam" id="PF04412"/>
    </source>
</evidence>
<keyword evidence="2" id="KW-0456">Lyase</keyword>
<dbReference type="InterPro" id="IPR002840">
    <property type="entry name" value="PMDh-S-like_dom"/>
</dbReference>
<gene>
    <name evidence="5" type="ORF">GT347_12675</name>
</gene>
<proteinExistence type="predicted"/>
<dbReference type="CDD" id="cd01355">
    <property type="entry name" value="AcnX"/>
    <property type="match status" value="1"/>
</dbReference>
<organism evidence="5 6">
    <name type="scientific">Xylophilus rhododendri</name>
    <dbReference type="NCBI Taxonomy" id="2697032"/>
    <lineage>
        <taxon>Bacteria</taxon>
        <taxon>Pseudomonadati</taxon>
        <taxon>Pseudomonadota</taxon>
        <taxon>Betaproteobacteria</taxon>
        <taxon>Burkholderiales</taxon>
        <taxon>Xylophilus</taxon>
    </lineage>
</organism>
<dbReference type="Pfam" id="PF04412">
    <property type="entry name" value="AcnX"/>
    <property type="match status" value="1"/>
</dbReference>
<reference evidence="5 6" key="1">
    <citation type="submission" date="2020-01" db="EMBL/GenBank/DDBJ databases">
        <title>Genome sequencing of strain KACC 21265.</title>
        <authorList>
            <person name="Heo J."/>
            <person name="Kim S.-J."/>
            <person name="Kim J.-S."/>
            <person name="Hong S.-B."/>
            <person name="Kwon S.-W."/>
        </authorList>
    </citation>
    <scope>NUCLEOTIDE SEQUENCE [LARGE SCALE GENOMIC DNA]</scope>
    <source>
        <strain evidence="5 6">KACC 21265</strain>
    </source>
</reference>
<dbReference type="GO" id="GO:0016829">
    <property type="term" value="F:lyase activity"/>
    <property type="evidence" value="ECO:0007669"/>
    <property type="project" value="UniProtKB-KW"/>
</dbReference>
<keyword evidence="1" id="KW-0408">Iron</keyword>
<dbReference type="PANTHER" id="PTHR36577:SF3">
    <property type="entry name" value="DUF521 DOMAIN PROTEIN (AFU_ORTHOLOGUE AFUA_6G00490)"/>
    <property type="match status" value="1"/>
</dbReference>
<feature type="domain" description="Phosphomevalonate dehydratase small subunit-like" evidence="3">
    <location>
        <begin position="43"/>
        <end position="127"/>
    </location>
</feature>
<dbReference type="CDD" id="cd01356">
    <property type="entry name" value="AcnX_swivel"/>
    <property type="match status" value="1"/>
</dbReference>
<dbReference type="AlphaFoldDB" id="A0A857JBZ4"/>
<dbReference type="PANTHER" id="PTHR36577">
    <property type="entry name" value="DUF521 DOMAIN PROTEIN (AFU_ORTHOLOGUE AFUA_6G00490)"/>
    <property type="match status" value="1"/>
</dbReference>
<keyword evidence="6" id="KW-1185">Reference proteome</keyword>
<dbReference type="KEGG" id="xyk:GT347_12675"/>
<dbReference type="EMBL" id="CP047650">
    <property type="protein sequence ID" value="QHJ01521.1"/>
    <property type="molecule type" value="Genomic_DNA"/>
</dbReference>
<feature type="domain" description="Phosphomevalonate dehydratase large subunit-like" evidence="4">
    <location>
        <begin position="169"/>
        <end position="570"/>
    </location>
</feature>
<dbReference type="SUPFAM" id="SSF52016">
    <property type="entry name" value="LeuD/IlvD-like"/>
    <property type="match status" value="1"/>
</dbReference>
<sequence length="586" mass="61747">MPELPGRAGQRTGAGRMTALHLQAQSWTEGRAAGELLWSDTPLSFWGGIDPATGTVIDQHHPLCGQSVRDRVLALPSGRGSCTGSSVMLELLLSGNAPRALVLAGVDDILLLGVLVAQRMFGRSIPVLSLSPQDYAALEGAATVHVGPDAGDAPGASLITRTAAVPPLALTARDQALLAGAEGRARQVAMEIIVRMAGVAGAPRLIDIRQVHVDGCIYTGDACLRFAQQLVDWQGRVAVPTSLNAISVDRCGWRGQGVAPAFGEPAEALAQAYVDLGAAPTYTCAPYLLNGAPRLGEQIAWAESNAVIYANSVIGARTAKYPDFLDILMALTGRAPEAGCHLDQGRKAAMRIAVDLPEGFDDSLYPLLGYQAGLQSGREIPLLAGMESTRPVADDLRAFGAAFATSSAAPMFHIAGITPEARDAQAVMAAGLAIPTQRIDRAALLNAWHELNPARTRQVELVALGNPHFSIREIVWLAALCAGRTRHADTDVVVTTSRFVLDSPEAAGSVAALRAFGVRFVVDTCWCMVQEPVIAPRVRTVMTNSGKYAHYAPGLTGRQTRFGSLADCVDAACTGQAPEGPPDWLR</sequence>
<evidence type="ECO:0000256" key="2">
    <source>
        <dbReference type="ARBA" id="ARBA00023239"/>
    </source>
</evidence>
<evidence type="ECO:0000259" key="3">
    <source>
        <dbReference type="Pfam" id="PF01989"/>
    </source>
</evidence>
<dbReference type="PIRSF" id="PIRSF036630">
    <property type="entry name" value="UCP036630"/>
    <property type="match status" value="1"/>
</dbReference>
<dbReference type="Gene3D" id="3.50.30.10">
    <property type="entry name" value="Phosphohistidine domain"/>
    <property type="match status" value="1"/>
</dbReference>
<dbReference type="InterPro" id="IPR007506">
    <property type="entry name" value="PMDh-L-like_dom"/>
</dbReference>